<organism evidence="2 3">
    <name type="scientific">Polymorphospora rubra</name>
    <dbReference type="NCBI Taxonomy" id="338584"/>
    <lineage>
        <taxon>Bacteria</taxon>
        <taxon>Bacillati</taxon>
        <taxon>Actinomycetota</taxon>
        <taxon>Actinomycetes</taxon>
        <taxon>Micromonosporales</taxon>
        <taxon>Micromonosporaceae</taxon>
        <taxon>Polymorphospora</taxon>
    </lineage>
</organism>
<dbReference type="Proteomes" id="UP000680866">
    <property type="component" value="Chromosome"/>
</dbReference>
<dbReference type="Pfam" id="PF09084">
    <property type="entry name" value="NMT1"/>
    <property type="match status" value="1"/>
</dbReference>
<keyword evidence="3" id="KW-1185">Reference proteome</keyword>
<sequence length="340" mass="35063">MAAVTAAVVVAVASAGCAGSGQGPQPPGAVREVTVLGPVNSLPMDAPFHVADARGHYAAEGLAVTIRPGQGTARNIGVLLNGEADFAVVDLSAAIVQLPTLDKGGFRAVSALYQRSISTITALSSSGISRPSDLEGKRIGYPAGGTNYTLFPAYAEVAGIDASKVIWQQMDAGQLRPMLVNKKVDAVAETVIGTPGITVMAGGDPPVVLPYSDVLSDLYGNVIIASTDLIDRDPDLVARFVAATNRGLGDTIGDPHAAARVFVERVPQFKADAAVKEIELMDAYVRGPGADIGDLDPTKVMKTIVLLQGIGTIPGDLQMRPLDVIHLPCPPGRSPGTPCT</sequence>
<evidence type="ECO:0000259" key="1">
    <source>
        <dbReference type="Pfam" id="PF09084"/>
    </source>
</evidence>
<dbReference type="KEGG" id="pry:Prubr_74760"/>
<proteinExistence type="predicted"/>
<name>A0A810NGU2_9ACTN</name>
<feature type="domain" description="SsuA/THI5-like" evidence="1">
    <location>
        <begin position="46"/>
        <end position="258"/>
    </location>
</feature>
<dbReference type="Gene3D" id="3.40.190.10">
    <property type="entry name" value="Periplasmic binding protein-like II"/>
    <property type="match status" value="2"/>
</dbReference>
<dbReference type="EMBL" id="AP023359">
    <property type="protein sequence ID" value="BCJ70455.1"/>
    <property type="molecule type" value="Genomic_DNA"/>
</dbReference>
<protein>
    <submittedName>
        <fullName evidence="2">Twin-arginine translocation pathway signal protein</fullName>
    </submittedName>
</protein>
<evidence type="ECO:0000313" key="2">
    <source>
        <dbReference type="EMBL" id="BCJ70455.1"/>
    </source>
</evidence>
<evidence type="ECO:0000313" key="3">
    <source>
        <dbReference type="Proteomes" id="UP000680866"/>
    </source>
</evidence>
<dbReference type="SUPFAM" id="SSF53850">
    <property type="entry name" value="Periplasmic binding protein-like II"/>
    <property type="match status" value="1"/>
</dbReference>
<dbReference type="PANTHER" id="PTHR31528">
    <property type="entry name" value="4-AMINO-5-HYDROXYMETHYL-2-METHYLPYRIMIDINE PHOSPHATE SYNTHASE THI11-RELATED"/>
    <property type="match status" value="1"/>
</dbReference>
<dbReference type="InterPro" id="IPR015168">
    <property type="entry name" value="SsuA/THI5"/>
</dbReference>
<dbReference type="InterPro" id="IPR027939">
    <property type="entry name" value="NMT1/THI5"/>
</dbReference>
<dbReference type="PANTHER" id="PTHR31528:SF15">
    <property type="entry name" value="RIBOFLAVIN-BINDING PROTEIN RIBY"/>
    <property type="match status" value="1"/>
</dbReference>
<reference evidence="2" key="1">
    <citation type="submission" date="2020-08" db="EMBL/GenBank/DDBJ databases">
        <title>Whole genome shotgun sequence of Polymorphospora rubra NBRC 101157.</title>
        <authorList>
            <person name="Komaki H."/>
            <person name="Tamura T."/>
        </authorList>
    </citation>
    <scope>NUCLEOTIDE SEQUENCE</scope>
    <source>
        <strain evidence="2">NBRC 101157</strain>
    </source>
</reference>
<dbReference type="AlphaFoldDB" id="A0A810NGU2"/>
<gene>
    <name evidence="2" type="ORF">Prubr_74760</name>
</gene>
<dbReference type="GO" id="GO:0009228">
    <property type="term" value="P:thiamine biosynthetic process"/>
    <property type="evidence" value="ECO:0007669"/>
    <property type="project" value="InterPro"/>
</dbReference>
<accession>A0A810NGU2</accession>